<name>A0AAV6UU69_9ARAC</name>
<proteinExistence type="predicted"/>
<organism evidence="1 2">
    <name type="scientific">Oedothorax gibbosus</name>
    <dbReference type="NCBI Taxonomy" id="931172"/>
    <lineage>
        <taxon>Eukaryota</taxon>
        <taxon>Metazoa</taxon>
        <taxon>Ecdysozoa</taxon>
        <taxon>Arthropoda</taxon>
        <taxon>Chelicerata</taxon>
        <taxon>Arachnida</taxon>
        <taxon>Araneae</taxon>
        <taxon>Araneomorphae</taxon>
        <taxon>Entelegynae</taxon>
        <taxon>Araneoidea</taxon>
        <taxon>Linyphiidae</taxon>
        <taxon>Erigoninae</taxon>
        <taxon>Oedothorax</taxon>
    </lineage>
</organism>
<reference evidence="1 2" key="1">
    <citation type="journal article" date="2022" name="Nat. Ecol. Evol.">
        <title>A masculinizing supergene underlies an exaggerated male reproductive morph in a spider.</title>
        <authorList>
            <person name="Hendrickx F."/>
            <person name="De Corte Z."/>
            <person name="Sonet G."/>
            <person name="Van Belleghem S.M."/>
            <person name="Kostlbacher S."/>
            <person name="Vangestel C."/>
        </authorList>
    </citation>
    <scope>NUCLEOTIDE SEQUENCE [LARGE SCALE GENOMIC DNA]</scope>
    <source>
        <strain evidence="1">W744_W776</strain>
    </source>
</reference>
<dbReference type="EMBL" id="JAFNEN010000262">
    <property type="protein sequence ID" value="KAG8187699.1"/>
    <property type="molecule type" value="Genomic_DNA"/>
</dbReference>
<gene>
    <name evidence="1" type="ORF">JTE90_000165</name>
</gene>
<dbReference type="AlphaFoldDB" id="A0AAV6UU69"/>
<dbReference type="Proteomes" id="UP000827092">
    <property type="component" value="Unassembled WGS sequence"/>
</dbReference>
<evidence type="ECO:0000313" key="1">
    <source>
        <dbReference type="EMBL" id="KAG8187699.1"/>
    </source>
</evidence>
<sequence>MSSPLYQTVADIISEVAEPSSNLLHSLGEIVRKNSESVSEALGVLCLSLGHLASKSSAVEKKEYVSKIFRDLLKTKKSSCRSDVFVIDLLEAISNLGSEDPVEEVLEVSTLCKENMAVQIACAHALRHSVHLPRVQNWIVNATAEENCDLIREVVGSLTDKIRDQEMHSDKTAWPRYNFNSIDRFLKNNLINESSTCSNLESDILLYFGRKRDPEANEISRNFFDKDSGRADEQVGRLRRRVIGWDDLNCGEWTEDSSSRFNPIQDSEEFASDRATYNRRKSCLAFKKVGVKGANAQIYAGMFAGVKEPSDPPKYKLFTKFVSGLNFLGHEMEIGSFYFYHQSGKTKAYVRILGRTRQEFTNEGCTPTDLKYRPLKHIPLYMMNVGTVQLSLGVHLSSQLAMDTICPGEEVYQLEPFTNVRVGGEAMGSVLFARGAVNLSGNFNYKLQFTFKPTPDMCMKGSHGYDPMHISFEAYYQLWNVAKDDWGKARTWKPNFLSWKVSNGQMKQWFDDTCIGTEAKPTLNMEREME</sequence>
<keyword evidence="2" id="KW-1185">Reference proteome</keyword>
<accession>A0AAV6UU69</accession>
<evidence type="ECO:0000313" key="2">
    <source>
        <dbReference type="Proteomes" id="UP000827092"/>
    </source>
</evidence>
<protein>
    <submittedName>
        <fullName evidence="1">Uncharacterized protein</fullName>
    </submittedName>
</protein>
<comment type="caution">
    <text evidence="1">The sequence shown here is derived from an EMBL/GenBank/DDBJ whole genome shotgun (WGS) entry which is preliminary data.</text>
</comment>